<reference evidence="2 3" key="1">
    <citation type="journal article" date="2009" name="Stand. Genomic Sci.">
        <title>Complete genome sequence of Pirellula staleyi type strain (ATCC 27377).</title>
        <authorList>
            <person name="Clum A."/>
            <person name="Tindall B.J."/>
            <person name="Sikorski J."/>
            <person name="Ivanova N."/>
            <person name="Mavrommatis K."/>
            <person name="Lucas S."/>
            <person name="Glavina del Rio T."/>
            <person name="Nolan M."/>
            <person name="Chen F."/>
            <person name="Tice H."/>
            <person name="Pitluck S."/>
            <person name="Cheng J.F."/>
            <person name="Chertkov O."/>
            <person name="Brettin T."/>
            <person name="Han C."/>
            <person name="Detter J.C."/>
            <person name="Kuske C."/>
            <person name="Bruce D."/>
            <person name="Goodwin L."/>
            <person name="Ovchinikova G."/>
            <person name="Pati A."/>
            <person name="Mikhailova N."/>
            <person name="Chen A."/>
            <person name="Palaniappan K."/>
            <person name="Land M."/>
            <person name="Hauser L."/>
            <person name="Chang Y.J."/>
            <person name="Jeffries C.D."/>
            <person name="Chain P."/>
            <person name="Rohde M."/>
            <person name="Goker M."/>
            <person name="Bristow J."/>
            <person name="Eisen J.A."/>
            <person name="Markowitz V."/>
            <person name="Hugenholtz P."/>
            <person name="Kyrpides N.C."/>
            <person name="Klenk H.P."/>
            <person name="Lapidus A."/>
        </authorList>
    </citation>
    <scope>NUCLEOTIDE SEQUENCE [LARGE SCALE GENOMIC DNA]</scope>
    <source>
        <strain evidence="3">ATCC 27377 / DSM 6068 / ICPB 4128</strain>
    </source>
</reference>
<dbReference type="EMBL" id="CP001848">
    <property type="protein sequence ID" value="ADB18056.1"/>
    <property type="molecule type" value="Genomic_DNA"/>
</dbReference>
<dbReference type="Pfam" id="PF01841">
    <property type="entry name" value="Transglut_core"/>
    <property type="match status" value="1"/>
</dbReference>
<dbReference type="STRING" id="530564.Psta_3392"/>
<dbReference type="Proteomes" id="UP000001887">
    <property type="component" value="Chromosome"/>
</dbReference>
<dbReference type="KEGG" id="psl:Psta_3392"/>
<dbReference type="HOGENOM" id="CLU_064253_0_0_0"/>
<dbReference type="Gene3D" id="2.60.40.2250">
    <property type="match status" value="1"/>
</dbReference>
<name>D2QXX9_PIRSD</name>
<dbReference type="AlphaFoldDB" id="D2QXX9"/>
<evidence type="ECO:0000313" key="3">
    <source>
        <dbReference type="Proteomes" id="UP000001887"/>
    </source>
</evidence>
<feature type="domain" description="Transglutaminase-like" evidence="1">
    <location>
        <begin position="162"/>
        <end position="228"/>
    </location>
</feature>
<dbReference type="PANTHER" id="PTHR33490">
    <property type="entry name" value="BLR5614 PROTEIN-RELATED"/>
    <property type="match status" value="1"/>
</dbReference>
<keyword evidence="3" id="KW-1185">Reference proteome</keyword>
<dbReference type="SUPFAM" id="SSF54001">
    <property type="entry name" value="Cysteine proteinases"/>
    <property type="match status" value="1"/>
</dbReference>
<dbReference type="PANTHER" id="PTHR33490:SF12">
    <property type="entry name" value="BLL5557 PROTEIN"/>
    <property type="match status" value="1"/>
</dbReference>
<dbReference type="SMART" id="SM00460">
    <property type="entry name" value="TGc"/>
    <property type="match status" value="1"/>
</dbReference>
<accession>D2QXX9</accession>
<sequence>MLLRVGFEISFQSPQPAPMVAMLYMHPSRDATVKKAEQLQVHPNVPISTYFDIYGNRCGRIVAPAGRISFRNEAVVEDCGLPDLQVPSAMQAPVEQLPSEVLLYLLASRYCEVDSELKNIAWNLFSSTPPGWARVQAICDFAHKHIRFDYQLARATRTALEAYRERVGVCRDFMHLAITLCRCCNIPARYCTGYLGDIGVPPAASPMDFSAWFEAYLGGQWYSFDARNNTPRIGRVLMARGRDAADVALTTTFGVNTLTSFQVWTDEVK</sequence>
<dbReference type="Gene3D" id="3.10.620.30">
    <property type="match status" value="1"/>
</dbReference>
<evidence type="ECO:0000259" key="1">
    <source>
        <dbReference type="SMART" id="SM00460"/>
    </source>
</evidence>
<protein>
    <submittedName>
        <fullName evidence="2">Transglutaminase domain protein</fullName>
    </submittedName>
</protein>
<dbReference type="InterPro" id="IPR002931">
    <property type="entry name" value="Transglutaminase-like"/>
</dbReference>
<evidence type="ECO:0000313" key="2">
    <source>
        <dbReference type="EMBL" id="ADB18056.1"/>
    </source>
</evidence>
<organism evidence="2 3">
    <name type="scientific">Pirellula staleyi (strain ATCC 27377 / DSM 6068 / ICPB 4128)</name>
    <name type="common">Pirella staleyi</name>
    <dbReference type="NCBI Taxonomy" id="530564"/>
    <lineage>
        <taxon>Bacteria</taxon>
        <taxon>Pseudomonadati</taxon>
        <taxon>Planctomycetota</taxon>
        <taxon>Planctomycetia</taxon>
        <taxon>Pirellulales</taxon>
        <taxon>Pirellulaceae</taxon>
        <taxon>Pirellula</taxon>
    </lineage>
</organism>
<dbReference type="eggNOG" id="COG1305">
    <property type="taxonomic scope" value="Bacteria"/>
</dbReference>
<proteinExistence type="predicted"/>
<gene>
    <name evidence="2" type="ordered locus">Psta_3392</name>
</gene>
<dbReference type="OrthoDB" id="9804872at2"/>
<dbReference type="InterPro" id="IPR038765">
    <property type="entry name" value="Papain-like_cys_pep_sf"/>
</dbReference>